<protein>
    <recommendedName>
        <fullName evidence="3">DDE-1 domain-containing protein</fullName>
    </recommendedName>
</protein>
<name>A0A2H3JPV5_WOLCO</name>
<reference evidence="1 2" key="1">
    <citation type="journal article" date="2012" name="Science">
        <title>The Paleozoic origin of enzymatic lignin decomposition reconstructed from 31 fungal genomes.</title>
        <authorList>
            <person name="Floudas D."/>
            <person name="Binder M."/>
            <person name="Riley R."/>
            <person name="Barry K."/>
            <person name="Blanchette R.A."/>
            <person name="Henrissat B."/>
            <person name="Martinez A.T."/>
            <person name="Otillar R."/>
            <person name="Spatafora J.W."/>
            <person name="Yadav J.S."/>
            <person name="Aerts A."/>
            <person name="Benoit I."/>
            <person name="Boyd A."/>
            <person name="Carlson A."/>
            <person name="Copeland A."/>
            <person name="Coutinho P.M."/>
            <person name="de Vries R.P."/>
            <person name="Ferreira P."/>
            <person name="Findley K."/>
            <person name="Foster B."/>
            <person name="Gaskell J."/>
            <person name="Glotzer D."/>
            <person name="Gorecki P."/>
            <person name="Heitman J."/>
            <person name="Hesse C."/>
            <person name="Hori C."/>
            <person name="Igarashi K."/>
            <person name="Jurgens J.A."/>
            <person name="Kallen N."/>
            <person name="Kersten P."/>
            <person name="Kohler A."/>
            <person name="Kuees U."/>
            <person name="Kumar T.K.A."/>
            <person name="Kuo A."/>
            <person name="LaButti K."/>
            <person name="Larrondo L.F."/>
            <person name="Lindquist E."/>
            <person name="Ling A."/>
            <person name="Lombard V."/>
            <person name="Lucas S."/>
            <person name="Lundell T."/>
            <person name="Martin R."/>
            <person name="McLaughlin D.J."/>
            <person name="Morgenstern I."/>
            <person name="Morin E."/>
            <person name="Murat C."/>
            <person name="Nagy L.G."/>
            <person name="Nolan M."/>
            <person name="Ohm R.A."/>
            <person name="Patyshakuliyeva A."/>
            <person name="Rokas A."/>
            <person name="Ruiz-Duenas F.J."/>
            <person name="Sabat G."/>
            <person name="Salamov A."/>
            <person name="Samejima M."/>
            <person name="Schmutz J."/>
            <person name="Slot J.C."/>
            <person name="St John F."/>
            <person name="Stenlid J."/>
            <person name="Sun H."/>
            <person name="Sun S."/>
            <person name="Syed K."/>
            <person name="Tsang A."/>
            <person name="Wiebenga A."/>
            <person name="Young D."/>
            <person name="Pisabarro A."/>
            <person name="Eastwood D.C."/>
            <person name="Martin F."/>
            <person name="Cullen D."/>
            <person name="Grigoriev I.V."/>
            <person name="Hibbett D.S."/>
        </authorList>
    </citation>
    <scope>NUCLEOTIDE SEQUENCE [LARGE SCALE GENOMIC DNA]</scope>
    <source>
        <strain evidence="1 2">MD-104</strain>
    </source>
</reference>
<evidence type="ECO:0000313" key="2">
    <source>
        <dbReference type="Proteomes" id="UP000218811"/>
    </source>
</evidence>
<evidence type="ECO:0000313" key="1">
    <source>
        <dbReference type="EMBL" id="PCH44202.1"/>
    </source>
</evidence>
<gene>
    <name evidence="1" type="ORF">WOLCODRAFT_56718</name>
</gene>
<proteinExistence type="predicted"/>
<dbReference type="OrthoDB" id="2740399at2759"/>
<dbReference type="AlphaFoldDB" id="A0A2H3JPV5"/>
<dbReference type="STRING" id="742152.A0A2H3JPV5"/>
<dbReference type="EMBL" id="KB468157">
    <property type="protein sequence ID" value="PCH44202.1"/>
    <property type="molecule type" value="Genomic_DNA"/>
</dbReference>
<evidence type="ECO:0008006" key="3">
    <source>
        <dbReference type="Google" id="ProtNLM"/>
    </source>
</evidence>
<dbReference type="Proteomes" id="UP000218811">
    <property type="component" value="Unassembled WGS sequence"/>
</dbReference>
<keyword evidence="2" id="KW-1185">Reference proteome</keyword>
<sequence>KMIGLSLKYNINFYKLPSHTTHKLQSLDVGCFGPMQKKWTENCKSIVSLYKCEIDKDKFITEYLKICNTSITPNVVRSAW</sequence>
<feature type="non-terminal residue" evidence="1">
    <location>
        <position position="80"/>
    </location>
</feature>
<feature type="non-terminal residue" evidence="1">
    <location>
        <position position="1"/>
    </location>
</feature>
<organism evidence="1 2">
    <name type="scientific">Wolfiporia cocos (strain MD-104)</name>
    <name type="common">Brown rot fungus</name>
    <dbReference type="NCBI Taxonomy" id="742152"/>
    <lineage>
        <taxon>Eukaryota</taxon>
        <taxon>Fungi</taxon>
        <taxon>Dikarya</taxon>
        <taxon>Basidiomycota</taxon>
        <taxon>Agaricomycotina</taxon>
        <taxon>Agaricomycetes</taxon>
        <taxon>Polyporales</taxon>
        <taxon>Phaeolaceae</taxon>
        <taxon>Wolfiporia</taxon>
    </lineage>
</organism>
<accession>A0A2H3JPV5</accession>